<comment type="similarity">
    <text evidence="2">Belongs to the RNase H family.</text>
</comment>
<evidence type="ECO:0000313" key="10">
    <source>
        <dbReference type="Proteomes" id="UP000235672"/>
    </source>
</evidence>
<dbReference type="PROSITE" id="PS50879">
    <property type="entry name" value="RNASE_H_1"/>
    <property type="match status" value="1"/>
</dbReference>
<comment type="catalytic activity">
    <reaction evidence="1">
        <text>Endonucleolytic cleavage to 5'-phosphomonoester.</text>
        <dbReference type="EC" id="3.1.26.4"/>
    </reaction>
</comment>
<keyword evidence="10" id="KW-1185">Reference proteome</keyword>
<keyword evidence="6" id="KW-0255">Endonuclease</keyword>
<keyword evidence="5" id="KW-0479">Metal-binding</keyword>
<evidence type="ECO:0000259" key="8">
    <source>
        <dbReference type="PROSITE" id="PS50879"/>
    </source>
</evidence>
<dbReference type="GO" id="GO:0043137">
    <property type="term" value="P:DNA replication, removal of RNA primer"/>
    <property type="evidence" value="ECO:0007669"/>
    <property type="project" value="TreeGrafter"/>
</dbReference>
<protein>
    <recommendedName>
        <fullName evidence="3">ribonuclease H</fullName>
        <ecNumber evidence="3">3.1.26.4</ecNumber>
    </recommendedName>
</protein>
<dbReference type="GO" id="GO:0046872">
    <property type="term" value="F:metal ion binding"/>
    <property type="evidence" value="ECO:0007669"/>
    <property type="project" value="UniProtKB-KW"/>
</dbReference>
<evidence type="ECO:0000256" key="7">
    <source>
        <dbReference type="ARBA" id="ARBA00022801"/>
    </source>
</evidence>
<evidence type="ECO:0000256" key="4">
    <source>
        <dbReference type="ARBA" id="ARBA00022722"/>
    </source>
</evidence>
<dbReference type="InterPro" id="IPR002156">
    <property type="entry name" value="RNaseH_domain"/>
</dbReference>
<evidence type="ECO:0000256" key="1">
    <source>
        <dbReference type="ARBA" id="ARBA00000077"/>
    </source>
</evidence>
<organism evidence="9 10">
    <name type="scientific">Hyaloscypha hepaticicola</name>
    <dbReference type="NCBI Taxonomy" id="2082293"/>
    <lineage>
        <taxon>Eukaryota</taxon>
        <taxon>Fungi</taxon>
        <taxon>Dikarya</taxon>
        <taxon>Ascomycota</taxon>
        <taxon>Pezizomycotina</taxon>
        <taxon>Leotiomycetes</taxon>
        <taxon>Helotiales</taxon>
        <taxon>Hyaloscyphaceae</taxon>
        <taxon>Hyaloscypha</taxon>
    </lineage>
</organism>
<name>A0A2J6PYI0_9HELO</name>
<evidence type="ECO:0000256" key="5">
    <source>
        <dbReference type="ARBA" id="ARBA00022723"/>
    </source>
</evidence>
<dbReference type="Proteomes" id="UP000235672">
    <property type="component" value="Unassembled WGS sequence"/>
</dbReference>
<dbReference type="Gene3D" id="3.30.420.10">
    <property type="entry name" value="Ribonuclease H-like superfamily/Ribonuclease H"/>
    <property type="match status" value="1"/>
</dbReference>
<dbReference type="SUPFAM" id="SSF53098">
    <property type="entry name" value="Ribonuclease H-like"/>
    <property type="match status" value="1"/>
</dbReference>
<proteinExistence type="inferred from homology"/>
<accession>A0A2J6PYI0</accession>
<dbReference type="OrthoDB" id="245563at2759"/>
<dbReference type="EC" id="3.1.26.4" evidence="3"/>
<feature type="domain" description="RNase H type-1" evidence="8">
    <location>
        <begin position="58"/>
        <end position="214"/>
    </location>
</feature>
<dbReference type="GO" id="GO:0003676">
    <property type="term" value="F:nucleic acid binding"/>
    <property type="evidence" value="ECO:0007669"/>
    <property type="project" value="InterPro"/>
</dbReference>
<evidence type="ECO:0000313" key="9">
    <source>
        <dbReference type="EMBL" id="PMD19071.1"/>
    </source>
</evidence>
<keyword evidence="7" id="KW-0378">Hydrolase</keyword>
<sequence length="215" mass="23498">MAPGSSTSTSQPDRLFDPRKIWGFDIEPSVVEVDYGDLTHVGCEFSKPCKVCGRLAAHCNTLIIAVDGACCSNGRKDSTPQSALGIFVGHDSPYNLQTKLPWVRTNQVAELTAGVMGLVVAKKVIKNEGQGVIDTVVIKADSEYLVKGMTEWVVKWQMNGWKTAKGGDVVNRGWFEDLLGEVEELEDAGVTVLFWHVRREFNAEADQLANLALDG</sequence>
<evidence type="ECO:0000256" key="2">
    <source>
        <dbReference type="ARBA" id="ARBA00005300"/>
    </source>
</evidence>
<dbReference type="InterPro" id="IPR050092">
    <property type="entry name" value="RNase_H"/>
</dbReference>
<dbReference type="InterPro" id="IPR036397">
    <property type="entry name" value="RNaseH_sf"/>
</dbReference>
<dbReference type="PANTHER" id="PTHR10642:SF26">
    <property type="entry name" value="RIBONUCLEASE H1"/>
    <property type="match status" value="1"/>
</dbReference>
<dbReference type="CDD" id="cd13934">
    <property type="entry name" value="RNase_H_Dikarya_like"/>
    <property type="match status" value="1"/>
</dbReference>
<gene>
    <name evidence="9" type="ORF">NA56DRAFT_647505</name>
</gene>
<dbReference type="EMBL" id="KZ613491">
    <property type="protein sequence ID" value="PMD19071.1"/>
    <property type="molecule type" value="Genomic_DNA"/>
</dbReference>
<dbReference type="STRING" id="1745343.A0A2J6PYI0"/>
<keyword evidence="4" id="KW-0540">Nuclease</keyword>
<dbReference type="GO" id="GO:0004523">
    <property type="term" value="F:RNA-DNA hybrid ribonuclease activity"/>
    <property type="evidence" value="ECO:0007669"/>
    <property type="project" value="UniProtKB-EC"/>
</dbReference>
<reference evidence="9 10" key="1">
    <citation type="submission" date="2016-05" db="EMBL/GenBank/DDBJ databases">
        <title>A degradative enzymes factory behind the ericoid mycorrhizal symbiosis.</title>
        <authorList>
            <consortium name="DOE Joint Genome Institute"/>
            <person name="Martino E."/>
            <person name="Morin E."/>
            <person name="Grelet G."/>
            <person name="Kuo A."/>
            <person name="Kohler A."/>
            <person name="Daghino S."/>
            <person name="Barry K."/>
            <person name="Choi C."/>
            <person name="Cichocki N."/>
            <person name="Clum A."/>
            <person name="Copeland A."/>
            <person name="Hainaut M."/>
            <person name="Haridas S."/>
            <person name="Labutti K."/>
            <person name="Lindquist E."/>
            <person name="Lipzen A."/>
            <person name="Khouja H.-R."/>
            <person name="Murat C."/>
            <person name="Ohm R."/>
            <person name="Olson A."/>
            <person name="Spatafora J."/>
            <person name="Veneault-Fourrey C."/>
            <person name="Henrissat B."/>
            <person name="Grigoriev I."/>
            <person name="Martin F."/>
            <person name="Perotto S."/>
        </authorList>
    </citation>
    <scope>NUCLEOTIDE SEQUENCE [LARGE SCALE GENOMIC DNA]</scope>
    <source>
        <strain evidence="9 10">UAMH 7357</strain>
    </source>
</reference>
<dbReference type="InterPro" id="IPR012337">
    <property type="entry name" value="RNaseH-like_sf"/>
</dbReference>
<dbReference type="AlphaFoldDB" id="A0A2J6PYI0"/>
<dbReference type="Pfam" id="PF00075">
    <property type="entry name" value="RNase_H"/>
    <property type="match status" value="1"/>
</dbReference>
<dbReference type="PANTHER" id="PTHR10642">
    <property type="entry name" value="RIBONUCLEASE H1"/>
    <property type="match status" value="1"/>
</dbReference>
<evidence type="ECO:0000256" key="6">
    <source>
        <dbReference type="ARBA" id="ARBA00022759"/>
    </source>
</evidence>
<evidence type="ECO:0000256" key="3">
    <source>
        <dbReference type="ARBA" id="ARBA00012180"/>
    </source>
</evidence>